<dbReference type="GO" id="GO:0042795">
    <property type="term" value="P:snRNA transcription by RNA polymerase II"/>
    <property type="evidence" value="ECO:0007669"/>
    <property type="project" value="TreeGrafter"/>
</dbReference>
<dbReference type="Proteomes" id="UP000594638">
    <property type="component" value="Unassembled WGS sequence"/>
</dbReference>
<dbReference type="AlphaFoldDB" id="A0A8S0TLC0"/>
<dbReference type="GO" id="GO:0042796">
    <property type="term" value="P:snRNA transcription by RNA polymerase III"/>
    <property type="evidence" value="ECO:0007669"/>
    <property type="project" value="TreeGrafter"/>
</dbReference>
<protein>
    <submittedName>
        <fullName evidence="1">Uncharacterized protein LOC111383508</fullName>
    </submittedName>
</protein>
<proteinExistence type="predicted"/>
<evidence type="ECO:0000313" key="2">
    <source>
        <dbReference type="Proteomes" id="UP000594638"/>
    </source>
</evidence>
<keyword evidence="2" id="KW-1185">Reference proteome</keyword>
<dbReference type="Gramene" id="OE9A052280T3">
    <property type="protein sequence ID" value="OE9A052280C3"/>
    <property type="gene ID" value="OE9A052280"/>
</dbReference>
<dbReference type="OrthoDB" id="20127at2759"/>
<dbReference type="InterPro" id="IPR019188">
    <property type="entry name" value="SNAPC1"/>
</dbReference>
<dbReference type="PANTHER" id="PTHR15131">
    <property type="entry name" value="SMALL NUCLEAR RNA ACTIVATING COMPLEX, POLYPEPTIDE 1"/>
    <property type="match status" value="1"/>
</dbReference>
<dbReference type="GO" id="GO:0043565">
    <property type="term" value="F:sequence-specific DNA binding"/>
    <property type="evidence" value="ECO:0007669"/>
    <property type="project" value="TreeGrafter"/>
</dbReference>
<evidence type="ECO:0000313" key="1">
    <source>
        <dbReference type="EMBL" id="CAA3006585.1"/>
    </source>
</evidence>
<accession>A0A8S0TLC0</accession>
<comment type="caution">
    <text evidence="1">The sequence shown here is derived from an EMBL/GenBank/DDBJ whole genome shotgun (WGS) entry which is preliminary data.</text>
</comment>
<name>A0A8S0TLC0_OLEEU</name>
<dbReference type="EMBL" id="CACTIH010007262">
    <property type="protein sequence ID" value="CAA3006585.1"/>
    <property type="molecule type" value="Genomic_DNA"/>
</dbReference>
<gene>
    <name evidence="1" type="ORF">OLEA9_A052280</name>
</gene>
<organism evidence="1 2">
    <name type="scientific">Olea europaea subsp. europaea</name>
    <dbReference type="NCBI Taxonomy" id="158383"/>
    <lineage>
        <taxon>Eukaryota</taxon>
        <taxon>Viridiplantae</taxon>
        <taxon>Streptophyta</taxon>
        <taxon>Embryophyta</taxon>
        <taxon>Tracheophyta</taxon>
        <taxon>Spermatophyta</taxon>
        <taxon>Magnoliopsida</taxon>
        <taxon>eudicotyledons</taxon>
        <taxon>Gunneridae</taxon>
        <taxon>Pentapetalae</taxon>
        <taxon>asterids</taxon>
        <taxon>lamiids</taxon>
        <taxon>Lamiales</taxon>
        <taxon>Oleaceae</taxon>
        <taxon>Oleeae</taxon>
        <taxon>Olea</taxon>
    </lineage>
</organism>
<dbReference type="PANTHER" id="PTHR15131:SF3">
    <property type="entry name" value="SNRNA-ACTIVATING PROTEIN COMPLEX SUBUNIT 1"/>
    <property type="match status" value="1"/>
</dbReference>
<dbReference type="GO" id="GO:0019185">
    <property type="term" value="C:snRNA-activating protein complex"/>
    <property type="evidence" value="ECO:0007669"/>
    <property type="project" value="TreeGrafter"/>
</dbReference>
<sequence length="154" mass="17974">MDLKPFNQDIDGLINDFAKGGSTAFTEFKRIWLSRKFSFVFEASPSTNQACFMRSLYAHSIGYMVSTGSLPNRVGGLYCLYCFYETQPFKPPFKIYLSLGDMKRMKDLVVDTKTRCKSCFYFGQENAREECREYMNSQKYRTVVAKQRIRWEGT</sequence>
<reference evidence="1 2" key="1">
    <citation type="submission" date="2019-12" db="EMBL/GenBank/DDBJ databases">
        <authorList>
            <person name="Alioto T."/>
            <person name="Alioto T."/>
            <person name="Gomez Garrido J."/>
        </authorList>
    </citation>
    <scope>NUCLEOTIDE SEQUENCE [LARGE SCALE GENOMIC DNA]</scope>
</reference>
<dbReference type="Pfam" id="PF09808">
    <property type="entry name" value="SNAPC1"/>
    <property type="match status" value="1"/>
</dbReference>